<evidence type="ECO:0000313" key="2">
    <source>
        <dbReference type="EMBL" id="NEN05773.1"/>
    </source>
</evidence>
<dbReference type="EMBL" id="JAAGWY010000001">
    <property type="protein sequence ID" value="NEN05773.1"/>
    <property type="molecule type" value="Genomic_DNA"/>
</dbReference>
<reference evidence="2 3" key="1">
    <citation type="journal article" date="2014" name="J. Microbiol.">
        <title>Diaminobutyricibacter tongyongensis gen. nov., sp. nov. and Homoserinibacter gongjuensis gen. nov., sp. nov. belong to the family Microbacteriaceae.</title>
        <authorList>
            <person name="Kim S.J."/>
            <person name="Ahn J.H."/>
            <person name="Weon H.Y."/>
            <person name="Hamada M."/>
            <person name="Suzuki K."/>
            <person name="Kwon S.W."/>
        </authorList>
    </citation>
    <scope>NUCLEOTIDE SEQUENCE [LARGE SCALE GENOMIC DNA]</scope>
    <source>
        <strain evidence="2 3">NBRC 108724</strain>
    </source>
</reference>
<dbReference type="InterPro" id="IPR018306">
    <property type="entry name" value="Phage_T5_Orf172_DNA-bd"/>
</dbReference>
<dbReference type="RefSeq" id="WP_163288945.1">
    <property type="nucleotide sequence ID" value="NZ_JAAGWY010000001.1"/>
</dbReference>
<proteinExistence type="predicted"/>
<sequence>MGREQASGGCAITLDDGRPCPEPVESGAPLSLCTNHLLAAYDWVARDVGVADLLPTPCLACGRRVGIRYPSGWVCATCEWRVGELPDQGVVDVRVDVVYYLRFGDRIKIGTSNNPRQRIAALPHHEVLAFELGGRMLEQRRHAQFAGLRIPRTEWFETGPALSEHVAALQEGVDDPWAQYAAWRSRRIALSG</sequence>
<evidence type="ECO:0000313" key="3">
    <source>
        <dbReference type="Proteomes" id="UP000474967"/>
    </source>
</evidence>
<feature type="domain" description="Bacteriophage T5 Orf172 DNA-binding" evidence="1">
    <location>
        <begin position="101"/>
        <end position="169"/>
    </location>
</feature>
<evidence type="ECO:0000259" key="1">
    <source>
        <dbReference type="SMART" id="SM00974"/>
    </source>
</evidence>
<dbReference type="Pfam" id="PF13455">
    <property type="entry name" value="MUG113"/>
    <property type="match status" value="1"/>
</dbReference>
<dbReference type="Proteomes" id="UP000474967">
    <property type="component" value="Unassembled WGS sequence"/>
</dbReference>
<name>A0A6L9XWM2_9MICO</name>
<organism evidence="2 3">
    <name type="scientific">Leifsonia tongyongensis</name>
    <dbReference type="NCBI Taxonomy" id="1268043"/>
    <lineage>
        <taxon>Bacteria</taxon>
        <taxon>Bacillati</taxon>
        <taxon>Actinomycetota</taxon>
        <taxon>Actinomycetes</taxon>
        <taxon>Micrococcales</taxon>
        <taxon>Microbacteriaceae</taxon>
        <taxon>Leifsonia</taxon>
    </lineage>
</organism>
<dbReference type="SMART" id="SM00974">
    <property type="entry name" value="T5orf172"/>
    <property type="match status" value="1"/>
</dbReference>
<keyword evidence="3" id="KW-1185">Reference proteome</keyword>
<protein>
    <submittedName>
        <fullName evidence="2">GIY-YIG nuclease family protein</fullName>
    </submittedName>
</protein>
<gene>
    <name evidence="2" type="ORF">G3T36_07795</name>
</gene>
<dbReference type="AlphaFoldDB" id="A0A6L9XWM2"/>
<comment type="caution">
    <text evidence="2">The sequence shown here is derived from an EMBL/GenBank/DDBJ whole genome shotgun (WGS) entry which is preliminary data.</text>
</comment>
<accession>A0A6L9XWM2</accession>